<evidence type="ECO:0000256" key="4">
    <source>
        <dbReference type="PIRSR" id="PIRSR000097-1"/>
    </source>
</evidence>
<comment type="similarity">
    <text evidence="1">Belongs to the aldo/keto reductase family.</text>
</comment>
<evidence type="ECO:0000313" key="8">
    <source>
        <dbReference type="EMBL" id="EWS82310.1"/>
    </source>
</evidence>
<evidence type="ECO:0000256" key="6">
    <source>
        <dbReference type="PIRSR" id="PIRSR000097-3"/>
    </source>
</evidence>
<dbReference type="EMBL" id="JDYK01000003">
    <property type="protein sequence ID" value="EWS82310.1"/>
    <property type="molecule type" value="Genomic_DNA"/>
</dbReference>
<evidence type="ECO:0000256" key="1">
    <source>
        <dbReference type="ARBA" id="ARBA00007905"/>
    </source>
</evidence>
<evidence type="ECO:0000256" key="2">
    <source>
        <dbReference type="ARBA" id="ARBA00022857"/>
    </source>
</evidence>
<dbReference type="HOGENOM" id="CLU_023205_0_1_11"/>
<evidence type="ECO:0000313" key="9">
    <source>
        <dbReference type="Proteomes" id="UP000023067"/>
    </source>
</evidence>
<dbReference type="AlphaFoldDB" id="Z9JVA3"/>
<dbReference type="PROSITE" id="PS00063">
    <property type="entry name" value="ALDOKETO_REDUCTASE_3"/>
    <property type="match status" value="1"/>
</dbReference>
<dbReference type="InterPro" id="IPR023210">
    <property type="entry name" value="NADP_OxRdtase_dom"/>
</dbReference>
<protein>
    <submittedName>
        <fullName evidence="8">2,5-diketo-D-gluconic acid reductase</fullName>
    </submittedName>
</protein>
<comment type="caution">
    <text evidence="8">The sequence shown here is derived from an EMBL/GenBank/DDBJ whole genome shotgun (WGS) entry which is preliminary data.</text>
</comment>
<dbReference type="InterPro" id="IPR018170">
    <property type="entry name" value="Aldo/ket_reductase_CS"/>
</dbReference>
<dbReference type="CDD" id="cd19071">
    <property type="entry name" value="AKR_AKR1-5-like"/>
    <property type="match status" value="1"/>
</dbReference>
<proteinExistence type="inferred from homology"/>
<dbReference type="FunFam" id="3.20.20.100:FF:000015">
    <property type="entry name" value="Oxidoreductase, aldo/keto reductase family"/>
    <property type="match status" value="1"/>
</dbReference>
<dbReference type="eggNOG" id="COG0656">
    <property type="taxonomic scope" value="Bacteria"/>
</dbReference>
<keyword evidence="9" id="KW-1185">Reference proteome</keyword>
<keyword evidence="3" id="KW-0560">Oxidoreductase</keyword>
<feature type="active site" description="Proton donor" evidence="4">
    <location>
        <position position="49"/>
    </location>
</feature>
<dbReference type="Gene3D" id="3.20.20.100">
    <property type="entry name" value="NADP-dependent oxidoreductase domain"/>
    <property type="match status" value="1"/>
</dbReference>
<organism evidence="8 9">
    <name type="scientific">Brachybacterium phenoliresistens</name>
    <dbReference type="NCBI Taxonomy" id="396014"/>
    <lineage>
        <taxon>Bacteria</taxon>
        <taxon>Bacillati</taxon>
        <taxon>Actinomycetota</taxon>
        <taxon>Actinomycetes</taxon>
        <taxon>Micrococcales</taxon>
        <taxon>Dermabacteraceae</taxon>
        <taxon>Brachybacterium</taxon>
    </lineage>
</organism>
<dbReference type="InterPro" id="IPR020471">
    <property type="entry name" value="AKR"/>
</dbReference>
<dbReference type="PANTHER" id="PTHR43827:SF3">
    <property type="entry name" value="NADP-DEPENDENT OXIDOREDUCTASE DOMAIN-CONTAINING PROTEIN"/>
    <property type="match status" value="1"/>
</dbReference>
<dbReference type="STRING" id="396014.BF93_11885"/>
<evidence type="ECO:0000256" key="5">
    <source>
        <dbReference type="PIRSR" id="PIRSR000097-2"/>
    </source>
</evidence>
<dbReference type="PRINTS" id="PR00069">
    <property type="entry name" value="ALDKETRDTASE"/>
</dbReference>
<dbReference type="PIRSF" id="PIRSF000097">
    <property type="entry name" value="AKR"/>
    <property type="match status" value="1"/>
</dbReference>
<dbReference type="Proteomes" id="UP000023067">
    <property type="component" value="Unassembled WGS sequence"/>
</dbReference>
<keyword evidence="2" id="KW-0521">NADP</keyword>
<dbReference type="PROSITE" id="PS00798">
    <property type="entry name" value="ALDOKETO_REDUCTASE_1"/>
    <property type="match status" value="1"/>
</dbReference>
<name>Z9JVA3_9MICO</name>
<feature type="binding site" evidence="5">
    <location>
        <position position="107"/>
    </location>
    <ligand>
        <name>substrate</name>
    </ligand>
</feature>
<dbReference type="InterPro" id="IPR036812">
    <property type="entry name" value="NAD(P)_OxRdtase_dom_sf"/>
</dbReference>
<reference evidence="8 9" key="1">
    <citation type="submission" date="2014-02" db="EMBL/GenBank/DDBJ databases">
        <title>Genome sequence of Brachybacterium phenoliresistens strain W13A50.</title>
        <authorList>
            <person name="Wang X."/>
        </authorList>
    </citation>
    <scope>NUCLEOTIDE SEQUENCE [LARGE SCALE GENOMIC DNA]</scope>
    <source>
        <strain evidence="8 9">W13A50</strain>
    </source>
</reference>
<dbReference type="PATRIC" id="fig|396014.3.peg.883"/>
<dbReference type="Pfam" id="PF00248">
    <property type="entry name" value="Aldo_ket_red"/>
    <property type="match status" value="1"/>
</dbReference>
<dbReference type="PANTHER" id="PTHR43827">
    <property type="entry name" value="2,5-DIKETO-D-GLUCONIC ACID REDUCTASE"/>
    <property type="match status" value="1"/>
</dbReference>
<gene>
    <name evidence="8" type="ORF">BF93_11885</name>
</gene>
<dbReference type="SUPFAM" id="SSF51430">
    <property type="entry name" value="NAD(P)-linked oxidoreductase"/>
    <property type="match status" value="1"/>
</dbReference>
<evidence type="ECO:0000256" key="3">
    <source>
        <dbReference type="ARBA" id="ARBA00023002"/>
    </source>
</evidence>
<dbReference type="GO" id="GO:0016616">
    <property type="term" value="F:oxidoreductase activity, acting on the CH-OH group of donors, NAD or NADP as acceptor"/>
    <property type="evidence" value="ECO:0007669"/>
    <property type="project" value="UniProtKB-ARBA"/>
</dbReference>
<evidence type="ECO:0000259" key="7">
    <source>
        <dbReference type="Pfam" id="PF00248"/>
    </source>
</evidence>
<dbReference type="PROSITE" id="PS00062">
    <property type="entry name" value="ALDOKETO_REDUCTASE_2"/>
    <property type="match status" value="1"/>
</dbReference>
<sequence>MTASALIAPGVEVPQLGLGVFQIDPDQVQPVVETALEVGYRHVDTAAAYNNEAGVGAALRAAGLPREEVFVTSKLRNGEQGYDAALRAAADTLDRLGLEQLDLYLIHWPNPAAGLWQETWRAFERLHAEGVVRAVGVSNFLPEHLRELAALAQVMPAVNQIELHPSHARADLVALQRELGVAVESYSPLGQGGDLEDPVIAAIAAELGATPAQVVLRWHIQHGYVVIPKTTSRDRLVENLDVGGLSLAPQQMARIDALERGHRIGNDPATFAISQIR</sequence>
<feature type="domain" description="NADP-dependent oxidoreductase" evidence="7">
    <location>
        <begin position="22"/>
        <end position="259"/>
    </location>
</feature>
<accession>Z9JVA3</accession>
<feature type="site" description="Lowers pKa of active site Tyr" evidence="6">
    <location>
        <position position="74"/>
    </location>
</feature>